<accession>A0AAD9UMG8</accession>
<evidence type="ECO:0000256" key="1">
    <source>
        <dbReference type="SAM" id="Phobius"/>
    </source>
</evidence>
<organism evidence="2 3">
    <name type="scientific">Babesia duncani</name>
    <dbReference type="NCBI Taxonomy" id="323732"/>
    <lineage>
        <taxon>Eukaryota</taxon>
        <taxon>Sar</taxon>
        <taxon>Alveolata</taxon>
        <taxon>Apicomplexa</taxon>
        <taxon>Aconoidasida</taxon>
        <taxon>Piroplasmida</taxon>
        <taxon>Babesiidae</taxon>
        <taxon>Babesia</taxon>
    </lineage>
</organism>
<name>A0AAD9UMG8_9APIC</name>
<keyword evidence="1" id="KW-0472">Membrane</keyword>
<dbReference type="EMBL" id="JALLKP010000070">
    <property type="protein sequence ID" value="KAK2194650.1"/>
    <property type="molecule type" value="Genomic_DNA"/>
</dbReference>
<proteinExistence type="predicted"/>
<dbReference type="RefSeq" id="XP_067801494.1">
    <property type="nucleotide sequence ID" value="XM_067948896.1"/>
</dbReference>
<dbReference type="GeneID" id="94338185"/>
<keyword evidence="3" id="KW-1185">Reference proteome</keyword>
<protein>
    <submittedName>
        <fullName evidence="2">Uncharacterized protein</fullName>
    </submittedName>
</protein>
<dbReference type="Proteomes" id="UP001214638">
    <property type="component" value="Unassembled WGS sequence"/>
</dbReference>
<keyword evidence="1" id="KW-1133">Transmembrane helix</keyword>
<dbReference type="AlphaFoldDB" id="A0AAD9UMG8"/>
<evidence type="ECO:0000313" key="3">
    <source>
        <dbReference type="Proteomes" id="UP001214638"/>
    </source>
</evidence>
<comment type="caution">
    <text evidence="2">The sequence shown here is derived from an EMBL/GenBank/DDBJ whole genome shotgun (WGS) entry which is preliminary data.</text>
</comment>
<keyword evidence="1" id="KW-0812">Transmembrane</keyword>
<evidence type="ECO:0000313" key="2">
    <source>
        <dbReference type="EMBL" id="KAK2194650.1"/>
    </source>
</evidence>
<sequence>MEQNLTMERTPALAPRGLRIMIQGLVRVHFEQREDCVLDPDLLPRMKIEEKRPLSRAIIREVYRKLACYNTDDLIVSLYGMVILKVFHLDLAETLILQLTEMWLHHKKENQICGGQLELIKGFYSLLESEHPNLYEKVKKFQALKMYFIIPKKKLLLRSHEALSLRGYIFHRHFASVPPIHHLPPPPPPEFNEDGTPKKYRNSKRVYNHKYNWEHWTLRPAGVFHTVLVGEFGRQHKAFVAWLLQYPAHVAAIPSIIIVFVLAFLIQTLPLVGVKPKRYTIEWIQAQKERELAENTNPISRYLDRRRSVSIKCIMGH</sequence>
<dbReference type="KEGG" id="bdw:94338185"/>
<feature type="transmembrane region" description="Helical" evidence="1">
    <location>
        <begin position="251"/>
        <end position="272"/>
    </location>
</feature>
<reference evidence="2" key="1">
    <citation type="journal article" date="2023" name="Nat. Microbiol.">
        <title>Babesia duncani multi-omics identifies virulence factors and drug targets.</title>
        <authorList>
            <person name="Singh P."/>
            <person name="Lonardi S."/>
            <person name="Liang Q."/>
            <person name="Vydyam P."/>
            <person name="Khabirova E."/>
            <person name="Fang T."/>
            <person name="Gihaz S."/>
            <person name="Thekkiniath J."/>
            <person name="Munshi M."/>
            <person name="Abel S."/>
            <person name="Ciampossin L."/>
            <person name="Batugedara G."/>
            <person name="Gupta M."/>
            <person name="Lu X.M."/>
            <person name="Lenz T."/>
            <person name="Chakravarty S."/>
            <person name="Cornillot E."/>
            <person name="Hu Y."/>
            <person name="Ma W."/>
            <person name="Gonzalez L.M."/>
            <person name="Sanchez S."/>
            <person name="Estrada K."/>
            <person name="Sanchez-Flores A."/>
            <person name="Montero E."/>
            <person name="Harb O.S."/>
            <person name="Le Roch K.G."/>
            <person name="Mamoun C.B."/>
        </authorList>
    </citation>
    <scope>NUCLEOTIDE SEQUENCE</scope>
    <source>
        <strain evidence="2">WA1</strain>
    </source>
</reference>
<gene>
    <name evidence="2" type="ORF">BdWA1_003889</name>
</gene>